<dbReference type="EMBL" id="AQPN01000047">
    <property type="protein sequence ID" value="EOR95570.1"/>
    <property type="molecule type" value="Genomic_DNA"/>
</dbReference>
<dbReference type="AlphaFoldDB" id="R9GVM1"/>
<reference evidence="2 3" key="1">
    <citation type="journal article" date="2013" name="Genome Announc.">
        <title>Draft Genome Sequence of Arcticibacter svalbardensis Strain MN12-7T, a Member of the Family Sphingobacteriaceae Isolated from an Arctic Soil Sample.</title>
        <authorList>
            <person name="Shivaji S."/>
            <person name="Ara S."/>
            <person name="Prasad S."/>
            <person name="Manasa B.P."/>
            <person name="Begum Z."/>
            <person name="Singh A."/>
            <person name="Kumar Pinnaka A."/>
        </authorList>
    </citation>
    <scope>NUCLEOTIDE SEQUENCE [LARGE SCALE GENOMIC DNA]</scope>
    <source>
        <strain evidence="2 3">MN12-7</strain>
    </source>
</reference>
<dbReference type="RefSeq" id="WP_016194494.1">
    <property type="nucleotide sequence ID" value="NZ_AQPN01000047.1"/>
</dbReference>
<keyword evidence="3" id="KW-1185">Reference proteome</keyword>
<dbReference type="Pfam" id="PF08842">
    <property type="entry name" value="Mfa2"/>
    <property type="match status" value="1"/>
</dbReference>
<evidence type="ECO:0008006" key="4">
    <source>
        <dbReference type="Google" id="ProtNLM"/>
    </source>
</evidence>
<organism evidence="2 3">
    <name type="scientific">Arcticibacter svalbardensis MN12-7</name>
    <dbReference type="NCBI Taxonomy" id="1150600"/>
    <lineage>
        <taxon>Bacteria</taxon>
        <taxon>Pseudomonadati</taxon>
        <taxon>Bacteroidota</taxon>
        <taxon>Sphingobacteriia</taxon>
        <taxon>Sphingobacteriales</taxon>
        <taxon>Sphingobacteriaceae</taxon>
        <taxon>Arcticibacter</taxon>
    </lineage>
</organism>
<protein>
    <recommendedName>
        <fullName evidence="4">Lipoprotein</fullName>
    </recommendedName>
</protein>
<evidence type="ECO:0000313" key="3">
    <source>
        <dbReference type="Proteomes" id="UP000014174"/>
    </source>
</evidence>
<dbReference type="Proteomes" id="UP000014174">
    <property type="component" value="Unassembled WGS sequence"/>
</dbReference>
<comment type="similarity">
    <text evidence="1">Belongs to the bacteroidetes fimbrillin superfamily. FimB/Mfa2 family.</text>
</comment>
<accession>R9GVM1</accession>
<comment type="caution">
    <text evidence="2">The sequence shown here is derived from an EMBL/GenBank/DDBJ whole genome shotgun (WGS) entry which is preliminary data.</text>
</comment>
<dbReference type="OrthoDB" id="789378at2"/>
<name>R9GVM1_9SPHI</name>
<sequence>MKNILLLTSMVFFLFACNKSNIDKPDILYPVQVQVALDVSPFKDMGSPGTITSSTADTALNKLGVLYFSVFDETGKFLHQVEQLRASPNFGVFSDQLKVGKYTIVVTASTGEILISNAPLTLSVTKFKAISASGDIFFIKSDITVTSEGLIQKLFLKRPVSYLELKSTSAIASTVSKISFSVINEAPYFWCATEVVDLNIIEKSTVIKDVTTANRSNFSIGKYIMNDQQLLSIQISTLDAAGGVIKSKTIGSIKMERNKMRSISANLTDLMAVGIGLDLNDEWQVDTISIPFQLY</sequence>
<gene>
    <name evidence="2" type="ORF">ADIARSV_1253</name>
</gene>
<proteinExistence type="inferred from homology"/>
<dbReference type="InterPro" id="IPR014941">
    <property type="entry name" value="FimB/Mfa2/Mfa3"/>
</dbReference>
<dbReference type="STRING" id="1150600.ADIARSV_1253"/>
<evidence type="ECO:0000313" key="2">
    <source>
        <dbReference type="EMBL" id="EOR95570.1"/>
    </source>
</evidence>
<evidence type="ECO:0000256" key="1">
    <source>
        <dbReference type="ARBA" id="ARBA00007248"/>
    </source>
</evidence>
<dbReference type="PROSITE" id="PS51257">
    <property type="entry name" value="PROKAR_LIPOPROTEIN"/>
    <property type="match status" value="1"/>
</dbReference>